<protein>
    <submittedName>
        <fullName evidence="8">Aspartate aminotransferase family protein</fullName>
    </submittedName>
</protein>
<evidence type="ECO:0000256" key="5">
    <source>
        <dbReference type="ARBA" id="ARBA00023239"/>
    </source>
</evidence>
<dbReference type="GO" id="GO:0008483">
    <property type="term" value="F:transaminase activity"/>
    <property type="evidence" value="ECO:0007669"/>
    <property type="project" value="UniProtKB-KW"/>
</dbReference>
<comment type="caution">
    <text evidence="8">The sequence shown here is derived from an EMBL/GenBank/DDBJ whole genome shotgun (WGS) entry which is preliminary data.</text>
</comment>
<evidence type="ECO:0000256" key="1">
    <source>
        <dbReference type="ARBA" id="ARBA00001933"/>
    </source>
</evidence>
<gene>
    <name evidence="8" type="ORF">C7B82_24085</name>
</gene>
<evidence type="ECO:0000256" key="6">
    <source>
        <dbReference type="PIRSR" id="PIRSR602129-50"/>
    </source>
</evidence>
<keyword evidence="5 7" id="KW-0456">Lyase</keyword>
<dbReference type="PANTHER" id="PTHR45677:SF8">
    <property type="entry name" value="CYSTEINE SULFINIC ACID DECARBOXYLASE"/>
    <property type="match status" value="1"/>
</dbReference>
<dbReference type="InterPro" id="IPR021115">
    <property type="entry name" value="Pyridoxal-P_BS"/>
</dbReference>
<keyword evidence="4 6" id="KW-0663">Pyridoxal phosphate</keyword>
<evidence type="ECO:0000256" key="2">
    <source>
        <dbReference type="ARBA" id="ARBA00009533"/>
    </source>
</evidence>
<dbReference type="CDD" id="cd06450">
    <property type="entry name" value="DOPA_deC_like"/>
    <property type="match status" value="1"/>
</dbReference>
<dbReference type="RefSeq" id="WP_106259263.1">
    <property type="nucleotide sequence ID" value="NZ_CAWNSW010000035.1"/>
</dbReference>
<comment type="cofactor">
    <cofactor evidence="1 6 7">
        <name>pyridoxal 5'-phosphate</name>
        <dbReference type="ChEBI" id="CHEBI:597326"/>
    </cofactor>
</comment>
<dbReference type="OrthoDB" id="9803665at2"/>
<dbReference type="PANTHER" id="PTHR45677">
    <property type="entry name" value="GLUTAMATE DECARBOXYLASE-RELATED"/>
    <property type="match status" value="1"/>
</dbReference>
<reference evidence="8 9" key="2">
    <citation type="submission" date="2018-03" db="EMBL/GenBank/DDBJ databases">
        <title>The ancient ancestry and fast evolution of plastids.</title>
        <authorList>
            <person name="Moore K.R."/>
            <person name="Magnabosco C."/>
            <person name="Momper L."/>
            <person name="Gold D.A."/>
            <person name="Bosak T."/>
            <person name="Fournier G.P."/>
        </authorList>
    </citation>
    <scope>NUCLEOTIDE SEQUENCE [LARGE SCALE GENOMIC DNA]</scope>
    <source>
        <strain evidence="8 9">ULC18</strain>
    </source>
</reference>
<accession>A0A2T1DXZ4</accession>
<dbReference type="Gene3D" id="1.20.1650.10">
    <property type="entry name" value="PLP-dependent transferases"/>
    <property type="match status" value="1"/>
</dbReference>
<dbReference type="Proteomes" id="UP000239576">
    <property type="component" value="Unassembled WGS sequence"/>
</dbReference>
<name>A0A2T1DXZ4_9CYAN</name>
<evidence type="ECO:0000313" key="8">
    <source>
        <dbReference type="EMBL" id="PSB25254.1"/>
    </source>
</evidence>
<dbReference type="AlphaFoldDB" id="A0A2T1DXZ4"/>
<dbReference type="InterPro" id="IPR002129">
    <property type="entry name" value="PyrdxlP-dep_de-COase"/>
</dbReference>
<dbReference type="EMBL" id="PVWK01000127">
    <property type="protein sequence ID" value="PSB25254.1"/>
    <property type="molecule type" value="Genomic_DNA"/>
</dbReference>
<dbReference type="PROSITE" id="PS00392">
    <property type="entry name" value="DDC_GAD_HDC_YDC"/>
    <property type="match status" value="1"/>
</dbReference>
<dbReference type="Pfam" id="PF00282">
    <property type="entry name" value="Pyridoxal_deC"/>
    <property type="match status" value="1"/>
</dbReference>
<dbReference type="Gene3D" id="3.90.1150.10">
    <property type="entry name" value="Aspartate Aminotransferase, domain 1"/>
    <property type="match status" value="1"/>
</dbReference>
<reference evidence="9" key="1">
    <citation type="submission" date="2018-02" db="EMBL/GenBank/DDBJ databases">
        <authorList>
            <person name="Moore K."/>
            <person name="Momper L."/>
        </authorList>
    </citation>
    <scope>NUCLEOTIDE SEQUENCE [LARGE SCALE GENOMIC DNA]</scope>
    <source>
        <strain evidence="9">ULC18</strain>
    </source>
</reference>
<dbReference type="GO" id="GO:0005737">
    <property type="term" value="C:cytoplasm"/>
    <property type="evidence" value="ECO:0007669"/>
    <property type="project" value="TreeGrafter"/>
</dbReference>
<dbReference type="Gene3D" id="3.40.640.10">
    <property type="entry name" value="Type I PLP-dependent aspartate aminotransferase-like (Major domain)"/>
    <property type="match status" value="1"/>
</dbReference>
<dbReference type="GO" id="GO:0019752">
    <property type="term" value="P:carboxylic acid metabolic process"/>
    <property type="evidence" value="ECO:0007669"/>
    <property type="project" value="InterPro"/>
</dbReference>
<proteinExistence type="inferred from homology"/>
<dbReference type="InterPro" id="IPR015421">
    <property type="entry name" value="PyrdxlP-dep_Trfase_major"/>
</dbReference>
<dbReference type="GO" id="GO:0004058">
    <property type="term" value="F:aromatic-L-amino-acid decarboxylase activity"/>
    <property type="evidence" value="ECO:0007669"/>
    <property type="project" value="UniProtKB-ARBA"/>
</dbReference>
<evidence type="ECO:0000256" key="3">
    <source>
        <dbReference type="ARBA" id="ARBA00022793"/>
    </source>
</evidence>
<evidence type="ECO:0000313" key="9">
    <source>
        <dbReference type="Proteomes" id="UP000239576"/>
    </source>
</evidence>
<dbReference type="GO" id="GO:0030170">
    <property type="term" value="F:pyridoxal phosphate binding"/>
    <property type="evidence" value="ECO:0007669"/>
    <property type="project" value="InterPro"/>
</dbReference>
<keyword evidence="9" id="KW-1185">Reference proteome</keyword>
<dbReference type="InterPro" id="IPR015424">
    <property type="entry name" value="PyrdxlP-dep_Trfase"/>
</dbReference>
<dbReference type="InterPro" id="IPR015422">
    <property type="entry name" value="PyrdxlP-dep_Trfase_small"/>
</dbReference>
<dbReference type="SUPFAM" id="SSF53383">
    <property type="entry name" value="PLP-dependent transferases"/>
    <property type="match status" value="1"/>
</dbReference>
<evidence type="ECO:0000256" key="4">
    <source>
        <dbReference type="ARBA" id="ARBA00022898"/>
    </source>
</evidence>
<evidence type="ECO:0000256" key="7">
    <source>
        <dbReference type="RuleBase" id="RU000382"/>
    </source>
</evidence>
<feature type="modified residue" description="N6-(pyridoxal phosphate)lysine" evidence="6">
    <location>
        <position position="316"/>
    </location>
</feature>
<keyword evidence="3" id="KW-0210">Decarboxylase</keyword>
<keyword evidence="8" id="KW-0032">Aminotransferase</keyword>
<keyword evidence="8" id="KW-0808">Transferase</keyword>
<organism evidence="8 9">
    <name type="scientific">Stenomitos frigidus ULC18</name>
    <dbReference type="NCBI Taxonomy" id="2107698"/>
    <lineage>
        <taxon>Bacteria</taxon>
        <taxon>Bacillati</taxon>
        <taxon>Cyanobacteriota</taxon>
        <taxon>Cyanophyceae</taxon>
        <taxon>Leptolyngbyales</taxon>
        <taxon>Leptolyngbyaceae</taxon>
        <taxon>Stenomitos</taxon>
    </lineage>
</organism>
<sequence>MTFDDRRFDHFFLNPSADSISSYKAAIADATEILIQHFALANQAYSGLLPQQCKFPEPGFDLCPEEGTPLSDVLQQVGAMVIQHSANVSHPTCIAHLHCPTLVPSLAAELLISATNQSMDSWDQSPAATFLEQRVIESLCQLFGFDHQADGVFTSGGTQSNFMGMLLARDRYAQKHFRWSIQEQGLPPQASQFRILCSDVAHFTIRQAAALLGLGQQAVVPVATDADYRLSPHHLEQQIIALKQEGLLPIAIVATAGTTDFGSIDPLTDVAQLAKAYDLWLHVDAAYGGALIMSDTYRHLLHGIAAADSLTIDFHKLFYQPISCGAFLIKERTHFDLLKLHADYLNPETNEDLGILDLVVKSVQTTRRFDALKLFISMQCLGRKTFADMIETTINTARETASLLKADDVFELANIPTINAVVFRYIPQTQHSSLALVSFSNQINQSIRLALMQKGQAIIAQTQIGAFIYLKFTLLNPRTTVVHTKSLLEDIRTIGQDLEATLLLSAG</sequence>
<comment type="similarity">
    <text evidence="2 7">Belongs to the group II decarboxylase family.</text>
</comment>